<dbReference type="PANTHER" id="PTHR43308">
    <property type="entry name" value="OUTER MEMBRANE PROTEIN ALPHA-RELATED"/>
    <property type="match status" value="1"/>
</dbReference>
<dbReference type="EMBL" id="CP048209">
    <property type="protein sequence ID" value="QHT63112.1"/>
    <property type="molecule type" value="Genomic_DNA"/>
</dbReference>
<feature type="domain" description="SLH" evidence="2">
    <location>
        <begin position="223"/>
        <end position="281"/>
    </location>
</feature>
<dbReference type="GO" id="GO:0030246">
    <property type="term" value="F:carbohydrate binding"/>
    <property type="evidence" value="ECO:0007669"/>
    <property type="project" value="InterPro"/>
</dbReference>
<dbReference type="PANTHER" id="PTHR43308:SF5">
    <property type="entry name" value="S-LAYER PROTEIN _ PEPTIDOGLYCAN ENDO-BETA-N-ACETYLGLUCOSAMINIDASE"/>
    <property type="match status" value="1"/>
</dbReference>
<evidence type="ECO:0000259" key="2">
    <source>
        <dbReference type="PROSITE" id="PS51272"/>
    </source>
</evidence>
<evidence type="ECO:0000256" key="1">
    <source>
        <dbReference type="SAM" id="SignalP"/>
    </source>
</evidence>
<accession>A0A6C0G3M0</accession>
<dbReference type="Pfam" id="PF00395">
    <property type="entry name" value="SLH"/>
    <property type="match status" value="3"/>
</dbReference>
<dbReference type="AlphaFoldDB" id="A0A6C0G3M0"/>
<evidence type="ECO:0000313" key="3">
    <source>
        <dbReference type="EMBL" id="QHT63112.1"/>
    </source>
</evidence>
<keyword evidence="1" id="KW-0732">Signal</keyword>
<reference evidence="3 4" key="1">
    <citation type="submission" date="2020-01" db="EMBL/GenBank/DDBJ databases">
        <title>Paenibacillus sp. nov., isolated from tomato rhizosphere.</title>
        <authorList>
            <person name="Weon H.-Y."/>
            <person name="Lee S.A."/>
        </authorList>
    </citation>
    <scope>NUCLEOTIDE SEQUENCE [LARGE SCALE GENOMIC DNA]</scope>
    <source>
        <strain evidence="3 4">12200R-189</strain>
    </source>
</reference>
<evidence type="ECO:0000313" key="4">
    <source>
        <dbReference type="Proteomes" id="UP000476064"/>
    </source>
</evidence>
<dbReference type="SUPFAM" id="SSF49384">
    <property type="entry name" value="Carbohydrate-binding domain"/>
    <property type="match status" value="1"/>
</dbReference>
<keyword evidence="4" id="KW-1185">Reference proteome</keyword>
<feature type="domain" description="SLH" evidence="2">
    <location>
        <begin position="282"/>
        <end position="345"/>
    </location>
</feature>
<organism evidence="3 4">
    <name type="scientific">Paenibacillus lycopersici</name>
    <dbReference type="NCBI Taxonomy" id="2704462"/>
    <lineage>
        <taxon>Bacteria</taxon>
        <taxon>Bacillati</taxon>
        <taxon>Bacillota</taxon>
        <taxon>Bacilli</taxon>
        <taxon>Bacillales</taxon>
        <taxon>Paenibacillaceae</taxon>
        <taxon>Paenibacillus</taxon>
    </lineage>
</organism>
<dbReference type="Proteomes" id="UP000476064">
    <property type="component" value="Chromosome"/>
</dbReference>
<feature type="domain" description="SLH" evidence="2">
    <location>
        <begin position="158"/>
        <end position="221"/>
    </location>
</feature>
<dbReference type="CDD" id="cd08547">
    <property type="entry name" value="Type_II_cohesin"/>
    <property type="match status" value="1"/>
</dbReference>
<name>A0A6C0G3M0_9BACL</name>
<dbReference type="Gene3D" id="2.60.40.680">
    <property type="match status" value="1"/>
</dbReference>
<gene>
    <name evidence="3" type="ORF">GXP70_26180</name>
</gene>
<dbReference type="RefSeq" id="WP_162359542.1">
    <property type="nucleotide sequence ID" value="NZ_CP048209.1"/>
</dbReference>
<dbReference type="KEGG" id="plyc:GXP70_26180"/>
<sequence>MIKRAFALLLLIGLTLTAGWPPMAFAGGSPSVALTIDKPAAAVGAEVKVTVTGSSLTDVYAYEAALRYDDRRLKLRTAVNMADGFSIDPIVKDGTITLAHTKVGKRSGDSGTVVLATLTFVAQAAGPAEISLIRTKLVNAALGESIVKGVSRAKAIIGGGAPLTDIAGHWAEEAIKRAAGLGFVQGYADNRFLPNKPVTRAEFAAMLVRAMNPASLNANAPVFKDAAAIPAWAKDAATTAIRAGWITGYEDLTFRAGKPITRAELAAMAVRAMGWQPEAASKPDFADSDAIAPWARPYAALSAERKLMGGRGQQRFAPNEPTTRAEAAAILVRMYDAKMNEGGLTK</sequence>
<dbReference type="InterPro" id="IPR002102">
    <property type="entry name" value="Cohesin_dom"/>
</dbReference>
<dbReference type="InterPro" id="IPR008965">
    <property type="entry name" value="CBM2/CBM3_carb-bd_dom_sf"/>
</dbReference>
<dbReference type="PROSITE" id="PS51272">
    <property type="entry name" value="SLH"/>
    <property type="match status" value="3"/>
</dbReference>
<dbReference type="GO" id="GO:0000272">
    <property type="term" value="P:polysaccharide catabolic process"/>
    <property type="evidence" value="ECO:0007669"/>
    <property type="project" value="InterPro"/>
</dbReference>
<protein>
    <recommendedName>
        <fullName evidence="2">SLH domain-containing protein</fullName>
    </recommendedName>
</protein>
<dbReference type="Pfam" id="PF00963">
    <property type="entry name" value="Cohesin"/>
    <property type="match status" value="1"/>
</dbReference>
<dbReference type="InterPro" id="IPR001119">
    <property type="entry name" value="SLH_dom"/>
</dbReference>
<proteinExistence type="predicted"/>
<feature type="chain" id="PRO_5025395911" description="SLH domain-containing protein" evidence="1">
    <location>
        <begin position="27"/>
        <end position="346"/>
    </location>
</feature>
<dbReference type="InterPro" id="IPR051465">
    <property type="entry name" value="Cell_Envelope_Struct_Comp"/>
</dbReference>
<feature type="signal peptide" evidence="1">
    <location>
        <begin position="1"/>
        <end position="26"/>
    </location>
</feature>